<dbReference type="Proteomes" id="UP000422108">
    <property type="component" value="Chromosome"/>
</dbReference>
<reference evidence="1 2" key="1">
    <citation type="submission" date="2019-11" db="EMBL/GenBank/DDBJ databases">
        <title>Comparative genomics of hydrocarbon-degrading Desulfosarcina strains.</title>
        <authorList>
            <person name="Watanabe M."/>
            <person name="Kojima H."/>
            <person name="Fukui M."/>
        </authorList>
    </citation>
    <scope>NUCLEOTIDE SEQUENCE [LARGE SCALE GENOMIC DNA]</scope>
    <source>
        <strain evidence="2">oXyS1</strain>
    </source>
</reference>
<gene>
    <name evidence="1" type="ORF">DSCOOX_56330</name>
</gene>
<accession>A0A5K8AIE7</accession>
<keyword evidence="2" id="KW-1185">Reference proteome</keyword>
<dbReference type="AlphaFoldDB" id="A0A5K8AIE7"/>
<sequence>MGRFLTIQGFCFFMTKGSADLEKLRNEQGRYLNVIGDSE</sequence>
<evidence type="ECO:0000313" key="2">
    <source>
        <dbReference type="Proteomes" id="UP000422108"/>
    </source>
</evidence>
<protein>
    <submittedName>
        <fullName evidence="1">Uncharacterized protein</fullName>
    </submittedName>
</protein>
<name>A0A5K8AIE7_9BACT</name>
<dbReference type="EMBL" id="AP021879">
    <property type="protein sequence ID" value="BBO92453.1"/>
    <property type="molecule type" value="Genomic_DNA"/>
</dbReference>
<proteinExistence type="predicted"/>
<organism evidence="1 2">
    <name type="scientific">Desulfosarcina ovata subsp. ovata</name>
    <dbReference type="NCBI Taxonomy" id="2752305"/>
    <lineage>
        <taxon>Bacteria</taxon>
        <taxon>Pseudomonadati</taxon>
        <taxon>Thermodesulfobacteriota</taxon>
        <taxon>Desulfobacteria</taxon>
        <taxon>Desulfobacterales</taxon>
        <taxon>Desulfosarcinaceae</taxon>
        <taxon>Desulfosarcina</taxon>
    </lineage>
</organism>
<evidence type="ECO:0000313" key="1">
    <source>
        <dbReference type="EMBL" id="BBO92453.1"/>
    </source>
</evidence>